<evidence type="ECO:0000313" key="2">
    <source>
        <dbReference type="Proteomes" id="UP001342631"/>
    </source>
</evidence>
<dbReference type="Proteomes" id="UP001342631">
    <property type="component" value="Unassembled WGS sequence"/>
</dbReference>
<comment type="caution">
    <text evidence="1">The sequence shown here is derived from an EMBL/GenBank/DDBJ whole genome shotgun (WGS) entry which is preliminary data.</text>
</comment>
<organism evidence="1 2">
    <name type="scientific">Corallococcus caeni</name>
    <dbReference type="NCBI Taxonomy" id="3082388"/>
    <lineage>
        <taxon>Bacteria</taxon>
        <taxon>Pseudomonadati</taxon>
        <taxon>Myxococcota</taxon>
        <taxon>Myxococcia</taxon>
        <taxon>Myxococcales</taxon>
        <taxon>Cystobacterineae</taxon>
        <taxon>Myxococcaceae</taxon>
        <taxon>Corallococcus</taxon>
    </lineage>
</organism>
<name>A0ABQ6QJM7_9BACT</name>
<dbReference type="RefSeq" id="WP_338273700.1">
    <property type="nucleotide sequence ID" value="NZ_BTTX01000001.1"/>
</dbReference>
<accession>A0ABQ6QJM7</accession>
<proteinExistence type="predicted"/>
<dbReference type="EMBL" id="BTTX01000001">
    <property type="protein sequence ID" value="GMU03899.1"/>
    <property type="molecule type" value="Genomic_DNA"/>
</dbReference>
<reference evidence="1 2" key="1">
    <citation type="journal article" date="2024" name="Arch. Microbiol.">
        <title>Corallococcus caeni sp. nov., a novel myxobacterium isolated from activated sludge.</title>
        <authorList>
            <person name="Tomita S."/>
            <person name="Nakai R."/>
            <person name="Kuroda K."/>
            <person name="Kurashita H."/>
            <person name="Hatamoto M."/>
            <person name="Yamaguchi T."/>
            <person name="Narihiro T."/>
        </authorList>
    </citation>
    <scope>NUCLEOTIDE SEQUENCE [LARGE SCALE GENOMIC DNA]</scope>
    <source>
        <strain evidence="1 2">NO1</strain>
    </source>
</reference>
<gene>
    <name evidence="1" type="ORF">ASNO1_01510</name>
</gene>
<keyword evidence="2" id="KW-1185">Reference proteome</keyword>
<sequence>MPCTLIRRYISKGVLKALQRFALKYLGLKLTQRAIITKTVPLVGAGIGATWNHDSASGAPPARR</sequence>
<evidence type="ECO:0000313" key="1">
    <source>
        <dbReference type="EMBL" id="GMU03899.1"/>
    </source>
</evidence>
<protein>
    <submittedName>
        <fullName evidence="1">Uncharacterized protein</fullName>
    </submittedName>
</protein>